<evidence type="ECO:0000256" key="3">
    <source>
        <dbReference type="ARBA" id="ARBA00022827"/>
    </source>
</evidence>
<dbReference type="SUPFAM" id="SSF51905">
    <property type="entry name" value="FAD/NAD(P)-binding domain"/>
    <property type="match status" value="1"/>
</dbReference>
<protein>
    <submittedName>
        <fullName evidence="6">Flavoprotein family protein</fullName>
    </submittedName>
</protein>
<dbReference type="InterPro" id="IPR055178">
    <property type="entry name" value="RsdA/BaiN/AoA(So)-like_dom"/>
</dbReference>
<sequence length="451" mass="48853">MNATKSSVQAKPRVLNKRRLRLQAQAKAAMLALAPSYDLVIIGGGAAGLASAIYTAEHQVKTLVLEKDYEVGRSILATGNGRCNFSNLYLEGKCFNDPDFASITLGATPLQDILSFFRESGLLWAQKEGRLYPRSLSAASVRNVLVQRAQRAGVTFGCCREVRRVAPSVQAKHGADRQAATNKLWNLDIVFTVDEVVGEKNKTAVAISNDAATKQVQTIQAKQLIIAAGRGATQTNLLENLAIPHIAASPVLCPLYCEDTPLMQLDGKRCTAKLSLYKSEFPSVVETGELLFRSYGLSGIAIFNLSRHASEGDTIELDLIPEYSAGEINQRFFELKPAAISFDGMLDPAIAQVVQHMASEAHETDLVNFVKHLRVKILGRADLQSAQVTRGGFATDAFDPQTLEAHNYPGLHCVGEALNIDGACGGFNLSWAWKSGLVAAQHVCNALKTRE</sequence>
<dbReference type="OrthoDB" id="9773233at2"/>
<evidence type="ECO:0000256" key="1">
    <source>
        <dbReference type="ARBA" id="ARBA00001974"/>
    </source>
</evidence>
<dbReference type="AlphaFoldDB" id="A0A133XXI2"/>
<name>A0A133XXI2_9ACTN</name>
<dbReference type="InterPro" id="IPR023166">
    <property type="entry name" value="BaiN-like_dom_sf"/>
</dbReference>
<dbReference type="InterPro" id="IPR057661">
    <property type="entry name" value="RsdA/BaiN/AoA(So)_Rossmann"/>
</dbReference>
<feature type="domain" description="RsdA/BaiN/AoA(So)-like insert" evidence="5">
    <location>
        <begin position="250"/>
        <end position="388"/>
    </location>
</feature>
<dbReference type="STRING" id="1393034.HMPREF3192_00052"/>
<dbReference type="Gene3D" id="1.10.8.260">
    <property type="entry name" value="HI0933 insert domain-like"/>
    <property type="match status" value="1"/>
</dbReference>
<dbReference type="RefSeq" id="WP_066304328.1">
    <property type="nucleotide sequence ID" value="NZ_KQ959483.1"/>
</dbReference>
<evidence type="ECO:0000313" key="6">
    <source>
        <dbReference type="EMBL" id="KXB35647.1"/>
    </source>
</evidence>
<gene>
    <name evidence="6" type="ORF">HMPREF3192_00052</name>
</gene>
<dbReference type="InterPro" id="IPR004792">
    <property type="entry name" value="BaiN-like"/>
</dbReference>
<dbReference type="Gene3D" id="2.40.30.10">
    <property type="entry name" value="Translation factors"/>
    <property type="match status" value="1"/>
</dbReference>
<comment type="cofactor">
    <cofactor evidence="1">
        <name>FAD</name>
        <dbReference type="ChEBI" id="CHEBI:57692"/>
    </cofactor>
</comment>
<dbReference type="Pfam" id="PF03486">
    <property type="entry name" value="HI0933_like"/>
    <property type="match status" value="1"/>
</dbReference>
<keyword evidence="3" id="KW-0274">FAD</keyword>
<dbReference type="SUPFAM" id="SSF160996">
    <property type="entry name" value="HI0933 insert domain-like"/>
    <property type="match status" value="1"/>
</dbReference>
<dbReference type="PATRIC" id="fig|1393034.3.peg.48"/>
<feature type="domain" description="RsdA/BaiN/AoA(So)-like Rossmann fold-like" evidence="4">
    <location>
        <begin position="38"/>
        <end position="441"/>
    </location>
</feature>
<dbReference type="EMBL" id="LSCR01000001">
    <property type="protein sequence ID" value="KXB35647.1"/>
    <property type="molecule type" value="Genomic_DNA"/>
</dbReference>
<dbReference type="InterPro" id="IPR036188">
    <property type="entry name" value="FAD/NAD-bd_sf"/>
</dbReference>
<organism evidence="6 7">
    <name type="scientific">Atopobium deltae</name>
    <dbReference type="NCBI Taxonomy" id="1393034"/>
    <lineage>
        <taxon>Bacteria</taxon>
        <taxon>Bacillati</taxon>
        <taxon>Actinomycetota</taxon>
        <taxon>Coriobacteriia</taxon>
        <taxon>Coriobacteriales</taxon>
        <taxon>Atopobiaceae</taxon>
        <taxon>Atopobium</taxon>
    </lineage>
</organism>
<dbReference type="Proteomes" id="UP000070675">
    <property type="component" value="Unassembled WGS sequence"/>
</dbReference>
<accession>A0A133XXI2</accession>
<evidence type="ECO:0000256" key="2">
    <source>
        <dbReference type="ARBA" id="ARBA00022630"/>
    </source>
</evidence>
<evidence type="ECO:0000313" key="7">
    <source>
        <dbReference type="Proteomes" id="UP000070675"/>
    </source>
</evidence>
<evidence type="ECO:0000259" key="5">
    <source>
        <dbReference type="Pfam" id="PF22780"/>
    </source>
</evidence>
<comment type="caution">
    <text evidence="6">The sequence shown here is derived from an EMBL/GenBank/DDBJ whole genome shotgun (WGS) entry which is preliminary data.</text>
</comment>
<dbReference type="Gene3D" id="3.50.50.60">
    <property type="entry name" value="FAD/NAD(P)-binding domain"/>
    <property type="match status" value="1"/>
</dbReference>
<dbReference type="PANTHER" id="PTHR42887">
    <property type="entry name" value="OS12G0638800 PROTEIN"/>
    <property type="match status" value="1"/>
</dbReference>
<evidence type="ECO:0000259" key="4">
    <source>
        <dbReference type="Pfam" id="PF03486"/>
    </source>
</evidence>
<reference evidence="7" key="1">
    <citation type="submission" date="2016-01" db="EMBL/GenBank/DDBJ databases">
        <authorList>
            <person name="Mitreva M."/>
            <person name="Pepin K.H."/>
            <person name="Mihindukulasuriya K.A."/>
            <person name="Fulton R."/>
            <person name="Fronick C."/>
            <person name="O'Laughlin M."/>
            <person name="Miner T."/>
            <person name="Herter B."/>
            <person name="Rosa B.A."/>
            <person name="Cordes M."/>
            <person name="Tomlinson C."/>
            <person name="Wollam A."/>
            <person name="Palsikar V.B."/>
            <person name="Mardis E.R."/>
            <person name="Wilson R.K."/>
        </authorList>
    </citation>
    <scope>NUCLEOTIDE SEQUENCE [LARGE SCALE GENOMIC DNA]</scope>
    <source>
        <strain evidence="7">DNF00019</strain>
    </source>
</reference>
<proteinExistence type="predicted"/>
<dbReference type="Pfam" id="PF22780">
    <property type="entry name" value="HI0933_like_1st"/>
    <property type="match status" value="1"/>
</dbReference>
<keyword evidence="7" id="KW-1185">Reference proteome</keyword>
<keyword evidence="2" id="KW-0285">Flavoprotein</keyword>
<dbReference type="PANTHER" id="PTHR42887:SF2">
    <property type="entry name" value="OS12G0638800 PROTEIN"/>
    <property type="match status" value="1"/>
</dbReference>